<keyword evidence="2" id="KW-1185">Reference proteome</keyword>
<evidence type="ECO:0000313" key="1">
    <source>
        <dbReference type="EMBL" id="KRY08502.1"/>
    </source>
</evidence>
<name>A0A0V0Z7N2_9BILA</name>
<dbReference type="AlphaFoldDB" id="A0A0V0Z7N2"/>
<sequence length="147" mass="16747">MPSETASAGDQRTHRCSRPLPVFTEKIQRRNAPGRCASRRLRKGLTSGRHNHPFPGCAWLRPAPPHRCDTNNILSTHSMNDRRIRYLSLTFRLFSLLLPVALKESELMRRYNSSHAVMVHGGISAKAELIVDYDSVALIYRSSHIWT</sequence>
<dbReference type="EMBL" id="JYDQ01000330">
    <property type="protein sequence ID" value="KRY08502.1"/>
    <property type="molecule type" value="Genomic_DNA"/>
</dbReference>
<accession>A0A0V0Z7N2</accession>
<reference evidence="1 2" key="1">
    <citation type="submission" date="2015-01" db="EMBL/GenBank/DDBJ databases">
        <title>Evolution of Trichinella species and genotypes.</title>
        <authorList>
            <person name="Korhonen P.K."/>
            <person name="Edoardo P."/>
            <person name="Giuseppe L.R."/>
            <person name="Gasser R.B."/>
        </authorList>
    </citation>
    <scope>NUCLEOTIDE SEQUENCE [LARGE SCALE GENOMIC DNA]</scope>
    <source>
        <strain evidence="1">ISS2496</strain>
    </source>
</reference>
<proteinExistence type="predicted"/>
<comment type="caution">
    <text evidence="1">The sequence shown here is derived from an EMBL/GenBank/DDBJ whole genome shotgun (WGS) entry which is preliminary data.</text>
</comment>
<gene>
    <name evidence="1" type="ORF">T12_3279</name>
</gene>
<evidence type="ECO:0000313" key="2">
    <source>
        <dbReference type="Proteomes" id="UP000054783"/>
    </source>
</evidence>
<organism evidence="1 2">
    <name type="scientific">Trichinella patagoniensis</name>
    <dbReference type="NCBI Taxonomy" id="990121"/>
    <lineage>
        <taxon>Eukaryota</taxon>
        <taxon>Metazoa</taxon>
        <taxon>Ecdysozoa</taxon>
        <taxon>Nematoda</taxon>
        <taxon>Enoplea</taxon>
        <taxon>Dorylaimia</taxon>
        <taxon>Trichinellida</taxon>
        <taxon>Trichinellidae</taxon>
        <taxon>Trichinella</taxon>
    </lineage>
</organism>
<dbReference type="Proteomes" id="UP000054783">
    <property type="component" value="Unassembled WGS sequence"/>
</dbReference>
<protein>
    <submittedName>
        <fullName evidence="1">Uncharacterized protein</fullName>
    </submittedName>
</protein>